<proteinExistence type="predicted"/>
<dbReference type="OrthoDB" id="4239436at2"/>
<name>A0A5N8WCT9_9ACTN</name>
<dbReference type="Proteomes" id="UP000326979">
    <property type="component" value="Unassembled WGS sequence"/>
</dbReference>
<comment type="caution">
    <text evidence="1">The sequence shown here is derived from an EMBL/GenBank/DDBJ whole genome shotgun (WGS) entry which is preliminary data.</text>
</comment>
<evidence type="ECO:0000313" key="2">
    <source>
        <dbReference type="Proteomes" id="UP000326979"/>
    </source>
</evidence>
<reference evidence="1 2" key="1">
    <citation type="submission" date="2019-07" db="EMBL/GenBank/DDBJ databases">
        <title>New species of Amycolatopsis and Streptomyces.</title>
        <authorList>
            <person name="Duangmal K."/>
            <person name="Teo W.F.A."/>
            <person name="Lipun K."/>
        </authorList>
    </citation>
    <scope>NUCLEOTIDE SEQUENCE [LARGE SCALE GENOMIC DNA]</scope>
    <source>
        <strain evidence="1 2">TISTR 2346</strain>
    </source>
</reference>
<gene>
    <name evidence="1" type="ORF">FNH04_29920</name>
</gene>
<accession>A0A5N8WCT9</accession>
<sequence>MTMALSVVYADRTGHVLGALALTGASAPTDVAALVGPELPIRVSLGANRTAILPVDARELAAAAVDDEPGALAEPLAFGVERGSDKEPKPTLLSLPQWTDGLALKPDDLTITLPLPTTASAPVVVLVADDQDTHVLVGEIPGGRTQVKLPVALTAGTTYGLLVLVAGWAGRLERVKVA</sequence>
<dbReference type="AlphaFoldDB" id="A0A5N8WCT9"/>
<keyword evidence="2" id="KW-1185">Reference proteome</keyword>
<dbReference type="EMBL" id="VJZE01000275">
    <property type="protein sequence ID" value="MPY43965.1"/>
    <property type="molecule type" value="Genomic_DNA"/>
</dbReference>
<protein>
    <submittedName>
        <fullName evidence="1">Uncharacterized protein</fullName>
    </submittedName>
</protein>
<evidence type="ECO:0000313" key="1">
    <source>
        <dbReference type="EMBL" id="MPY43965.1"/>
    </source>
</evidence>
<organism evidence="1 2">
    <name type="scientific">Streptomyces phyllanthi</name>
    <dbReference type="NCBI Taxonomy" id="1803180"/>
    <lineage>
        <taxon>Bacteria</taxon>
        <taxon>Bacillati</taxon>
        <taxon>Actinomycetota</taxon>
        <taxon>Actinomycetes</taxon>
        <taxon>Kitasatosporales</taxon>
        <taxon>Streptomycetaceae</taxon>
        <taxon>Streptomyces</taxon>
    </lineage>
</organism>